<dbReference type="PANTHER" id="PTHR24231:SF47">
    <property type="entry name" value="G-PROTEIN COUPLED RECEPTOR 82-RELATED"/>
    <property type="match status" value="1"/>
</dbReference>
<accession>A0A6Q2Z0I4</accession>
<keyword evidence="2" id="KW-1003">Cell membrane</keyword>
<dbReference type="PANTHER" id="PTHR24231">
    <property type="entry name" value="PURINOCEPTOR-RELATED G-PROTEIN COUPLED RECEPTOR"/>
    <property type="match status" value="1"/>
</dbReference>
<feature type="transmembrane region" description="Helical" evidence="9">
    <location>
        <begin position="73"/>
        <end position="96"/>
    </location>
</feature>
<evidence type="ECO:0000256" key="2">
    <source>
        <dbReference type="ARBA" id="ARBA00022475"/>
    </source>
</evidence>
<reference evidence="12" key="1">
    <citation type="journal article" date="2014" name="PLoS ONE">
        <title>The genome and linkage map of the northern pike (Esox lucius): conserved synteny revealed between the salmonid sister group and the Neoteleostei.</title>
        <authorList>
            <person name="Rondeau E.B."/>
            <person name="Minkley D.R."/>
            <person name="Leong J.S."/>
            <person name="Messmer A.M."/>
            <person name="Jantzen J.R."/>
            <person name="von Schalburg K.R."/>
            <person name="Lemon C."/>
            <person name="Bird N.H."/>
            <person name="Koop B.F."/>
        </authorList>
    </citation>
    <scope>NUCLEOTIDE SEQUENCE</scope>
</reference>
<keyword evidence="5" id="KW-0297">G-protein coupled receptor</keyword>
<evidence type="ECO:0000256" key="4">
    <source>
        <dbReference type="ARBA" id="ARBA00022989"/>
    </source>
</evidence>
<feature type="transmembrane region" description="Helical" evidence="9">
    <location>
        <begin position="116"/>
        <end position="137"/>
    </location>
</feature>
<keyword evidence="8" id="KW-0807">Transducer</keyword>
<evidence type="ECO:0000259" key="10">
    <source>
        <dbReference type="PROSITE" id="PS50262"/>
    </source>
</evidence>
<organism evidence="11 12">
    <name type="scientific">Esox lucius</name>
    <name type="common">Northern pike</name>
    <dbReference type="NCBI Taxonomy" id="8010"/>
    <lineage>
        <taxon>Eukaryota</taxon>
        <taxon>Metazoa</taxon>
        <taxon>Chordata</taxon>
        <taxon>Craniata</taxon>
        <taxon>Vertebrata</taxon>
        <taxon>Euteleostomi</taxon>
        <taxon>Actinopterygii</taxon>
        <taxon>Neopterygii</taxon>
        <taxon>Teleostei</taxon>
        <taxon>Protacanthopterygii</taxon>
        <taxon>Esociformes</taxon>
        <taxon>Esocidae</taxon>
        <taxon>Esox</taxon>
    </lineage>
</organism>
<feature type="transmembrane region" description="Helical" evidence="9">
    <location>
        <begin position="158"/>
        <end position="180"/>
    </location>
</feature>
<feature type="domain" description="G-protein coupled receptors family 1 profile" evidence="10">
    <location>
        <begin position="47"/>
        <end position="352"/>
    </location>
</feature>
<evidence type="ECO:0000256" key="6">
    <source>
        <dbReference type="ARBA" id="ARBA00023136"/>
    </source>
</evidence>
<dbReference type="Proteomes" id="UP000265140">
    <property type="component" value="Chromosome 20"/>
</dbReference>
<feature type="transmembrane region" description="Helical" evidence="9">
    <location>
        <begin position="294"/>
        <end position="316"/>
    </location>
</feature>
<dbReference type="InParanoid" id="A0A6Q2Z0I4"/>
<dbReference type="OMA" id="CFLLWTS"/>
<keyword evidence="6 9" id="KW-0472">Membrane</keyword>
<keyword evidence="4 9" id="KW-1133">Transmembrane helix</keyword>
<proteinExistence type="predicted"/>
<feature type="transmembrane region" description="Helical" evidence="9">
    <location>
        <begin position="336"/>
        <end position="355"/>
    </location>
</feature>
<dbReference type="GeneTree" id="ENSGT01030000234518"/>
<dbReference type="PROSITE" id="PS50262">
    <property type="entry name" value="G_PROTEIN_RECEP_F1_2"/>
    <property type="match status" value="1"/>
</dbReference>
<dbReference type="AlphaFoldDB" id="A0A6Q2Z0I4"/>
<keyword evidence="3 9" id="KW-0812">Transmembrane</keyword>
<feature type="transmembrane region" description="Helical" evidence="9">
    <location>
        <begin position="211"/>
        <end position="232"/>
    </location>
</feature>
<evidence type="ECO:0000313" key="12">
    <source>
        <dbReference type="Proteomes" id="UP000265140"/>
    </source>
</evidence>
<dbReference type="InterPro" id="IPR000276">
    <property type="entry name" value="GPCR_Rhodpsn"/>
</dbReference>
<comment type="subcellular location">
    <subcellularLocation>
        <location evidence="1">Cell membrane</location>
        <topology evidence="1">Multi-pass membrane protein</topology>
    </subcellularLocation>
</comment>
<reference evidence="11" key="4">
    <citation type="submission" date="2025-09" db="UniProtKB">
        <authorList>
            <consortium name="Ensembl"/>
        </authorList>
    </citation>
    <scope>IDENTIFICATION</scope>
</reference>
<evidence type="ECO:0000256" key="3">
    <source>
        <dbReference type="ARBA" id="ARBA00022692"/>
    </source>
</evidence>
<dbReference type="GeneID" id="105021933"/>
<dbReference type="RefSeq" id="XP_012994629.3">
    <property type="nucleotide sequence ID" value="XM_013139175.3"/>
</dbReference>
<reference evidence="11" key="2">
    <citation type="submission" date="2020-02" db="EMBL/GenBank/DDBJ databases">
        <title>Esox lucius (northern pike) genome, fEsoLuc1, primary haplotype.</title>
        <authorList>
            <person name="Myers G."/>
            <person name="Karagic N."/>
            <person name="Meyer A."/>
            <person name="Pippel M."/>
            <person name="Reichard M."/>
            <person name="Winkler S."/>
            <person name="Tracey A."/>
            <person name="Sims Y."/>
            <person name="Howe K."/>
            <person name="Rhie A."/>
            <person name="Formenti G."/>
            <person name="Durbin R."/>
            <person name="Fedrigo O."/>
            <person name="Jarvis E.D."/>
        </authorList>
    </citation>
    <scope>NUCLEOTIDE SEQUENCE [LARGE SCALE GENOMIC DNA]</scope>
</reference>
<dbReference type="CTD" id="27197"/>
<dbReference type="Pfam" id="PF00001">
    <property type="entry name" value="7tm_1"/>
    <property type="match status" value="1"/>
</dbReference>
<dbReference type="PRINTS" id="PR00237">
    <property type="entry name" value="GPCRRHODOPSN"/>
</dbReference>
<dbReference type="Ensembl" id="ENSELUT00000066977.2">
    <property type="protein sequence ID" value="ENSELUP00000071809.2"/>
    <property type="gene ID" value="ENSELUG00000026186.2"/>
</dbReference>
<evidence type="ECO:0000256" key="9">
    <source>
        <dbReference type="SAM" id="Phobius"/>
    </source>
</evidence>
<name>A0A6Q2Z0I4_ESOLU</name>
<evidence type="ECO:0000313" key="11">
    <source>
        <dbReference type="Ensembl" id="ENSELUP00000071809.2"/>
    </source>
</evidence>
<dbReference type="Gene3D" id="1.20.1070.10">
    <property type="entry name" value="Rhodopsin 7-helix transmembrane proteins"/>
    <property type="match status" value="1"/>
</dbReference>
<dbReference type="GO" id="GO:0005886">
    <property type="term" value="C:plasma membrane"/>
    <property type="evidence" value="ECO:0007669"/>
    <property type="project" value="UniProtKB-SubCell"/>
</dbReference>
<evidence type="ECO:0000256" key="8">
    <source>
        <dbReference type="ARBA" id="ARBA00023224"/>
    </source>
</evidence>
<protein>
    <submittedName>
        <fullName evidence="11">Si:dkey-216e24.9</fullName>
    </submittedName>
</protein>
<evidence type="ECO:0000256" key="1">
    <source>
        <dbReference type="ARBA" id="ARBA00004651"/>
    </source>
</evidence>
<dbReference type="InterPro" id="IPR017452">
    <property type="entry name" value="GPCR_Rhodpsn_7TM"/>
</dbReference>
<dbReference type="Bgee" id="ENSELUG00000026186">
    <property type="expression patterns" value="Expressed in pharyngeal gill"/>
</dbReference>
<keyword evidence="12" id="KW-1185">Reference proteome</keyword>
<feature type="transmembrane region" description="Helical" evidence="9">
    <location>
        <begin position="43"/>
        <end position="61"/>
    </location>
</feature>
<evidence type="ECO:0000256" key="5">
    <source>
        <dbReference type="ARBA" id="ARBA00023040"/>
    </source>
</evidence>
<sequence length="365" mass="41071">MISSPPSPLPLPLLPTLLFPSSSPSSSRQCWLYPNLFYTQIKPWLYLTLMLLGSLGNSLTLRDLWRSEWTPTLILNFNTVTSDLLLCLSFLFRMMYYLNCQVWSGEDLVCKITVETMLTVFYINLYCNMLMLLWTSVTRYATVVRPHPAFLTPLTTTTGCWVLCLTTWVTVATVVCASLLHTIGEEEIQGGSCFDMLENGNRQGFNNPHCLGVVVFFIALALILVSYGGLVLHLQKVRGARHIHTRERRARVAITEGVRTVSADVKEGFGVNLEERKNRRVGSKVGSLKVRRKILATVVVFMVCFLPYHIQLAVTLLTPQGSDCDKVRTLWEVNNATIAIASLSCILNPLLYLALRRLSCCQGRQ</sequence>
<reference evidence="11" key="3">
    <citation type="submission" date="2025-08" db="UniProtKB">
        <authorList>
            <consortium name="Ensembl"/>
        </authorList>
    </citation>
    <scope>IDENTIFICATION</scope>
</reference>
<evidence type="ECO:0000256" key="7">
    <source>
        <dbReference type="ARBA" id="ARBA00023170"/>
    </source>
</evidence>
<keyword evidence="7" id="KW-0675">Receptor</keyword>
<dbReference type="GO" id="GO:0004930">
    <property type="term" value="F:G protein-coupled receptor activity"/>
    <property type="evidence" value="ECO:0007669"/>
    <property type="project" value="UniProtKB-KW"/>
</dbReference>
<dbReference type="SUPFAM" id="SSF81321">
    <property type="entry name" value="Family A G protein-coupled receptor-like"/>
    <property type="match status" value="1"/>
</dbReference>